<feature type="non-terminal residue" evidence="1">
    <location>
        <position position="72"/>
    </location>
</feature>
<evidence type="ECO:0000313" key="1">
    <source>
        <dbReference type="EMBL" id="CAI9586900.1"/>
    </source>
</evidence>
<protein>
    <submittedName>
        <fullName evidence="1">Uncharacterized protein</fullName>
    </submittedName>
</protein>
<gene>
    <name evidence="1" type="ORF">SPARVUS_LOCUS10463574</name>
</gene>
<reference evidence="1" key="1">
    <citation type="submission" date="2023-05" db="EMBL/GenBank/DDBJ databases">
        <authorList>
            <person name="Stuckert A."/>
        </authorList>
    </citation>
    <scope>NUCLEOTIDE SEQUENCE</scope>
</reference>
<evidence type="ECO:0000313" key="2">
    <source>
        <dbReference type="Proteomes" id="UP001162483"/>
    </source>
</evidence>
<organism evidence="1 2">
    <name type="scientific">Staurois parvus</name>
    <dbReference type="NCBI Taxonomy" id="386267"/>
    <lineage>
        <taxon>Eukaryota</taxon>
        <taxon>Metazoa</taxon>
        <taxon>Chordata</taxon>
        <taxon>Craniata</taxon>
        <taxon>Vertebrata</taxon>
        <taxon>Euteleostomi</taxon>
        <taxon>Amphibia</taxon>
        <taxon>Batrachia</taxon>
        <taxon>Anura</taxon>
        <taxon>Neobatrachia</taxon>
        <taxon>Ranoidea</taxon>
        <taxon>Ranidae</taxon>
        <taxon>Staurois</taxon>
    </lineage>
</organism>
<sequence>MKNSSKKSRGVVKFAVSTWIPGWAVNGGNTGAAEFVGCQSGFASTSGRILWAHHCWYVKDQDILGRWCSPVH</sequence>
<name>A0ABN9EPX0_9NEOB</name>
<dbReference type="EMBL" id="CATNWA010015797">
    <property type="protein sequence ID" value="CAI9586900.1"/>
    <property type="molecule type" value="Genomic_DNA"/>
</dbReference>
<dbReference type="Proteomes" id="UP001162483">
    <property type="component" value="Unassembled WGS sequence"/>
</dbReference>
<proteinExistence type="predicted"/>
<keyword evidence="2" id="KW-1185">Reference proteome</keyword>
<comment type="caution">
    <text evidence="1">The sequence shown here is derived from an EMBL/GenBank/DDBJ whole genome shotgun (WGS) entry which is preliminary data.</text>
</comment>
<accession>A0ABN9EPX0</accession>